<gene>
    <name evidence="2" type="ORF">Sipo8835_36980</name>
</gene>
<evidence type="ECO:0000313" key="3">
    <source>
        <dbReference type="Proteomes" id="UP000318720"/>
    </source>
</evidence>
<protein>
    <submittedName>
        <fullName evidence="2">DUF397 domain-containing protein</fullName>
    </submittedName>
</protein>
<proteinExistence type="predicted"/>
<dbReference type="Proteomes" id="UP000318720">
    <property type="component" value="Unassembled WGS sequence"/>
</dbReference>
<dbReference type="EMBL" id="SPAZ01000287">
    <property type="protein sequence ID" value="TQE22050.1"/>
    <property type="molecule type" value="Genomic_DNA"/>
</dbReference>
<organism evidence="2 3">
    <name type="scientific">Streptomyces ipomoeae</name>
    <dbReference type="NCBI Taxonomy" id="103232"/>
    <lineage>
        <taxon>Bacteria</taxon>
        <taxon>Bacillati</taxon>
        <taxon>Actinomycetota</taxon>
        <taxon>Actinomycetes</taxon>
        <taxon>Kitasatosporales</taxon>
        <taxon>Streptomycetaceae</taxon>
        <taxon>Streptomyces</taxon>
    </lineage>
</organism>
<dbReference type="Pfam" id="PF04149">
    <property type="entry name" value="DUF397"/>
    <property type="match status" value="1"/>
</dbReference>
<sequence length="56" mass="5749">MLQLRDGKSSYSGSNGGECVEVAPLPPHIAIRDSKNPAAGAFAVTPEAFSAFVSSL</sequence>
<dbReference type="AlphaFoldDB" id="A0AAE8VVM6"/>
<comment type="caution">
    <text evidence="2">The sequence shown here is derived from an EMBL/GenBank/DDBJ whole genome shotgun (WGS) entry which is preliminary data.</text>
</comment>
<evidence type="ECO:0000259" key="1">
    <source>
        <dbReference type="Pfam" id="PF04149"/>
    </source>
</evidence>
<evidence type="ECO:0000313" key="2">
    <source>
        <dbReference type="EMBL" id="TQE22050.1"/>
    </source>
</evidence>
<feature type="domain" description="DUF397" evidence="1">
    <location>
        <begin position="8"/>
        <end position="55"/>
    </location>
</feature>
<name>A0AAE8VVM6_9ACTN</name>
<accession>A0AAE8VVM6</accession>
<reference evidence="2 3" key="1">
    <citation type="submission" date="2019-03" db="EMBL/GenBank/DDBJ databases">
        <title>Comparative genomic analyses of the sweetpotato soil rot pathogen, Streptomyces ipomoeae.</title>
        <authorList>
            <person name="Ruschel Soares N."/>
            <person name="Badger J.H."/>
            <person name="Huguet-Tapia J.C."/>
            <person name="Clark C.A."/>
            <person name="Pettis G.S."/>
        </authorList>
    </citation>
    <scope>NUCLEOTIDE SEQUENCE [LARGE SCALE GENOMIC DNA]</scope>
    <source>
        <strain evidence="2 3">88-35</strain>
    </source>
</reference>
<dbReference type="InterPro" id="IPR007278">
    <property type="entry name" value="DUF397"/>
</dbReference>